<dbReference type="InterPro" id="IPR001996">
    <property type="entry name" value="PTS_IIB_1"/>
</dbReference>
<evidence type="ECO:0000256" key="3">
    <source>
        <dbReference type="ARBA" id="ARBA00022679"/>
    </source>
</evidence>
<keyword evidence="5" id="KW-0418">Kinase</keyword>
<name>A0ABT3S0S9_9MICO</name>
<evidence type="ECO:0000256" key="7">
    <source>
        <dbReference type="SAM" id="Phobius"/>
    </source>
</evidence>
<sequence>MPDAQQLAQQILDVVGGSANIADVENCMTRLRVEVVSDSSVALDDLKATDGVMAAIAAGSNLQIVLGPGLVDRVADDLEALRAAAPSAAAGGSGASPEQLAARGASIKATARSRSDGRTMRAIRKISAIFIPLIPALIACGLIAGINGILTNLRWVPGVTPFLGVLSSGFLSLLAVFVGMAVLSKSESR</sequence>
<feature type="active site" description="Phosphocysteine intermediate; for EIIB activity" evidence="6">
    <location>
        <position position="27"/>
    </location>
</feature>
<feature type="transmembrane region" description="Helical" evidence="7">
    <location>
        <begin position="162"/>
        <end position="183"/>
    </location>
</feature>
<dbReference type="InterPro" id="IPR050558">
    <property type="entry name" value="PTS_Sugar-Specific_Components"/>
</dbReference>
<comment type="caution">
    <text evidence="9">The sequence shown here is derived from an EMBL/GenBank/DDBJ whole genome shotgun (WGS) entry which is preliminary data.</text>
</comment>
<evidence type="ECO:0000256" key="1">
    <source>
        <dbReference type="ARBA" id="ARBA00022448"/>
    </source>
</evidence>
<dbReference type="PANTHER" id="PTHR30175">
    <property type="entry name" value="PHOSPHOTRANSFERASE SYSTEM TRANSPORT PROTEIN"/>
    <property type="match status" value="1"/>
</dbReference>
<gene>
    <name evidence="9" type="ORF">ORG12_04390</name>
</gene>
<reference evidence="9 10" key="1">
    <citation type="submission" date="2022-11" db="EMBL/GenBank/DDBJ databases">
        <title>Taxonomy of Curtobacterium flaccumfaciens.</title>
        <authorList>
            <person name="Osdaghi E."/>
            <person name="Taghavi S.M."/>
            <person name="Hamidizade M."/>
            <person name="Abachi H."/>
            <person name="Fazliarab A."/>
            <person name="Baeyen S."/>
            <person name="Portier P."/>
            <person name="Van Vaerenbergh J."/>
            <person name="Jacques M.-A."/>
        </authorList>
    </citation>
    <scope>NUCLEOTIDE SEQUENCE [LARGE SCALE GENOMIC DNA]</scope>
    <source>
        <strain evidence="9 10">LMG 3715</strain>
    </source>
</reference>
<dbReference type="InterPro" id="IPR036878">
    <property type="entry name" value="Glu_permease_IIB"/>
</dbReference>
<accession>A0ABT3S0S9</accession>
<dbReference type="EMBL" id="JAPJDE010000001">
    <property type="protein sequence ID" value="MCX2847906.1"/>
    <property type="molecule type" value="Genomic_DNA"/>
</dbReference>
<dbReference type="PANTHER" id="PTHR30175:SF3">
    <property type="entry name" value="PTS SYSTEM N-ACETYLMURAMIC ACID-SPECIFIC EIIBC COMPONENT"/>
    <property type="match status" value="1"/>
</dbReference>
<proteinExistence type="predicted"/>
<dbReference type="Gene3D" id="3.30.1360.60">
    <property type="entry name" value="Glucose permease domain IIB"/>
    <property type="match status" value="1"/>
</dbReference>
<evidence type="ECO:0000313" key="9">
    <source>
        <dbReference type="EMBL" id="MCX2847906.1"/>
    </source>
</evidence>
<keyword evidence="2" id="KW-0762">Sugar transport</keyword>
<keyword evidence="3" id="KW-0808">Transferase</keyword>
<feature type="domain" description="PTS EIIB type-1" evidence="8">
    <location>
        <begin position="5"/>
        <end position="88"/>
    </location>
</feature>
<dbReference type="RefSeq" id="WP_214519990.1">
    <property type="nucleotide sequence ID" value="NZ_CP104934.1"/>
</dbReference>
<dbReference type="Pfam" id="PF00367">
    <property type="entry name" value="PTS_EIIB"/>
    <property type="match status" value="1"/>
</dbReference>
<evidence type="ECO:0000256" key="4">
    <source>
        <dbReference type="ARBA" id="ARBA00022683"/>
    </source>
</evidence>
<dbReference type="CDD" id="cd00212">
    <property type="entry name" value="PTS_IIB_glc"/>
    <property type="match status" value="1"/>
</dbReference>
<dbReference type="Proteomes" id="UP001207276">
    <property type="component" value="Unassembled WGS sequence"/>
</dbReference>
<dbReference type="InterPro" id="IPR018113">
    <property type="entry name" value="PTrfase_EIIB_Cys"/>
</dbReference>
<keyword evidence="7" id="KW-1133">Transmembrane helix</keyword>
<feature type="transmembrane region" description="Helical" evidence="7">
    <location>
        <begin position="128"/>
        <end position="150"/>
    </location>
</feature>
<keyword evidence="1" id="KW-0813">Transport</keyword>
<evidence type="ECO:0000259" key="8">
    <source>
        <dbReference type="PROSITE" id="PS51098"/>
    </source>
</evidence>
<dbReference type="SUPFAM" id="SSF55604">
    <property type="entry name" value="Glucose permease domain IIB"/>
    <property type="match status" value="1"/>
</dbReference>
<keyword evidence="10" id="KW-1185">Reference proteome</keyword>
<organism evidence="9 10">
    <name type="scientific">Curtobacterium poinsettiae</name>
    <dbReference type="NCBI Taxonomy" id="159612"/>
    <lineage>
        <taxon>Bacteria</taxon>
        <taxon>Bacillati</taxon>
        <taxon>Actinomycetota</taxon>
        <taxon>Actinomycetes</taxon>
        <taxon>Micrococcales</taxon>
        <taxon>Microbacteriaceae</taxon>
        <taxon>Curtobacterium</taxon>
    </lineage>
</organism>
<dbReference type="PROSITE" id="PS51098">
    <property type="entry name" value="PTS_EIIB_TYPE_1"/>
    <property type="match status" value="1"/>
</dbReference>
<keyword evidence="4" id="KW-0598">Phosphotransferase system</keyword>
<protein>
    <submittedName>
        <fullName evidence="9">PTS transporter subunit EIIB</fullName>
    </submittedName>
</protein>
<keyword evidence="7" id="KW-0472">Membrane</keyword>
<evidence type="ECO:0000256" key="5">
    <source>
        <dbReference type="ARBA" id="ARBA00022777"/>
    </source>
</evidence>
<evidence type="ECO:0000256" key="2">
    <source>
        <dbReference type="ARBA" id="ARBA00022597"/>
    </source>
</evidence>
<keyword evidence="7" id="KW-0812">Transmembrane</keyword>
<evidence type="ECO:0000256" key="6">
    <source>
        <dbReference type="PROSITE-ProRule" id="PRU00421"/>
    </source>
</evidence>
<evidence type="ECO:0000313" key="10">
    <source>
        <dbReference type="Proteomes" id="UP001207276"/>
    </source>
</evidence>